<accession>A0A3A1VG21</accession>
<name>A0A3A1VG21_9BACL</name>
<reference evidence="1 2" key="1">
    <citation type="submission" date="2018-09" db="EMBL/GenBank/DDBJ databases">
        <title>Paenibacillus aracenensis nov. sp. isolated from a cave in southern Spain.</title>
        <authorList>
            <person name="Jurado V."/>
            <person name="Gutierrez-Patricio S."/>
            <person name="Gonzalez-Pimentel J.L."/>
            <person name="Miller A.Z."/>
            <person name="Laiz L."/>
            <person name="Saiz-Jimenez C."/>
        </authorList>
    </citation>
    <scope>NUCLEOTIDE SEQUENCE [LARGE SCALE GENOMIC DNA]</scope>
    <source>
        <strain evidence="1 2">DSM 22867</strain>
    </source>
</reference>
<organism evidence="1 2">
    <name type="scientific">Paenibacillus nanensis</name>
    <dbReference type="NCBI Taxonomy" id="393251"/>
    <lineage>
        <taxon>Bacteria</taxon>
        <taxon>Bacillati</taxon>
        <taxon>Bacillota</taxon>
        <taxon>Bacilli</taxon>
        <taxon>Bacillales</taxon>
        <taxon>Paenibacillaceae</taxon>
        <taxon>Paenibacillus</taxon>
    </lineage>
</organism>
<protein>
    <recommendedName>
        <fullName evidence="3">WYL domain-containing protein</fullName>
    </recommendedName>
</protein>
<evidence type="ECO:0008006" key="3">
    <source>
        <dbReference type="Google" id="ProtNLM"/>
    </source>
</evidence>
<proteinExistence type="predicted"/>
<dbReference type="EMBL" id="QXQA01000002">
    <property type="protein sequence ID" value="RIX59264.1"/>
    <property type="molecule type" value="Genomic_DNA"/>
</dbReference>
<dbReference type="OrthoDB" id="2991134at2"/>
<gene>
    <name evidence="1" type="ORF">D3P08_03660</name>
</gene>
<evidence type="ECO:0000313" key="1">
    <source>
        <dbReference type="EMBL" id="RIX59264.1"/>
    </source>
</evidence>
<dbReference type="RefSeq" id="WP_119598096.1">
    <property type="nucleotide sequence ID" value="NZ_QXQA01000002.1"/>
</dbReference>
<keyword evidence="2" id="KW-1185">Reference proteome</keyword>
<evidence type="ECO:0000313" key="2">
    <source>
        <dbReference type="Proteomes" id="UP000266482"/>
    </source>
</evidence>
<dbReference type="Proteomes" id="UP000266482">
    <property type="component" value="Unassembled WGS sequence"/>
</dbReference>
<sequence>MERYIGKVVQLIYIDRHRNVTIRDVRVLSVKGGRMKGYCFSAQAIRIFSQENVVDIELVRRHA</sequence>
<dbReference type="AlphaFoldDB" id="A0A3A1VG21"/>
<comment type="caution">
    <text evidence="1">The sequence shown here is derived from an EMBL/GenBank/DDBJ whole genome shotgun (WGS) entry which is preliminary data.</text>
</comment>